<accession>M0NXJ0</accession>
<feature type="region of interest" description="Disordered" evidence="1">
    <location>
        <begin position="167"/>
        <end position="216"/>
    </location>
</feature>
<feature type="transmembrane region" description="Helical" evidence="2">
    <location>
        <begin position="98"/>
        <end position="121"/>
    </location>
</feature>
<dbReference type="PATRIC" id="fig|1227483.3.peg.1428"/>
<gene>
    <name evidence="3" type="ORF">C470_07264</name>
</gene>
<evidence type="ECO:0000313" key="4">
    <source>
        <dbReference type="Proteomes" id="UP000011581"/>
    </source>
</evidence>
<keyword evidence="2" id="KW-0472">Membrane</keyword>
<comment type="caution">
    <text evidence="3">The sequence shown here is derived from an EMBL/GenBank/DDBJ whole genome shotgun (WGS) entry which is preliminary data.</text>
</comment>
<proteinExistence type="predicted"/>
<dbReference type="Proteomes" id="UP000011581">
    <property type="component" value="Unassembled WGS sequence"/>
</dbReference>
<protein>
    <submittedName>
        <fullName evidence="3">Uncharacterized protein</fullName>
    </submittedName>
</protein>
<evidence type="ECO:0000256" key="2">
    <source>
        <dbReference type="SAM" id="Phobius"/>
    </source>
</evidence>
<evidence type="ECO:0000313" key="3">
    <source>
        <dbReference type="EMBL" id="EMA61305.1"/>
    </source>
</evidence>
<feature type="compositionally biased region" description="Polar residues" evidence="1">
    <location>
        <begin position="207"/>
        <end position="216"/>
    </location>
</feature>
<sequence>MSDETEAGTPPGSAVRRAARESRLGRLWRWTAAAVRSSSLYRWLTAEPEPEVIVIDLRETWTVGPFIRLLDATFDRLLPAFDDSRIASAIRAGVRYTLAAPAVVVGLAVLVVGLSLGLVSAAGGTLGTTRLGLTVGAVVAGVIATRERRSWAALRETRPVELLVAVLEPPAPPDESESSAALTDGKRDPTAPDTDEPNPPEQDATTDDQTPAEQNP</sequence>
<dbReference type="AlphaFoldDB" id="M0NXJ0"/>
<dbReference type="EMBL" id="AOJF01000032">
    <property type="protein sequence ID" value="EMA61305.1"/>
    <property type="molecule type" value="Genomic_DNA"/>
</dbReference>
<organism evidence="3 4">
    <name type="scientific">Halorubrum distributum JCM 13561</name>
    <dbReference type="NCBI Taxonomy" id="1227483"/>
    <lineage>
        <taxon>Archaea</taxon>
        <taxon>Methanobacteriati</taxon>
        <taxon>Methanobacteriota</taxon>
        <taxon>Stenosarchaea group</taxon>
        <taxon>Halobacteria</taxon>
        <taxon>Halobacteriales</taxon>
        <taxon>Haloferacaceae</taxon>
        <taxon>Halorubrum</taxon>
        <taxon>Halorubrum distributum group</taxon>
    </lineage>
</organism>
<feature type="transmembrane region" description="Helical" evidence="2">
    <location>
        <begin position="127"/>
        <end position="145"/>
    </location>
</feature>
<name>M0NXJ0_9EURY</name>
<evidence type="ECO:0000256" key="1">
    <source>
        <dbReference type="SAM" id="MobiDB-lite"/>
    </source>
</evidence>
<keyword evidence="2" id="KW-0812">Transmembrane</keyword>
<reference evidence="3 4" key="1">
    <citation type="journal article" date="2014" name="PLoS Genet.">
        <title>Phylogenetically driven sequencing of extremely halophilic archaea reveals strategies for static and dynamic osmo-response.</title>
        <authorList>
            <person name="Becker E.A."/>
            <person name="Seitzer P.M."/>
            <person name="Tritt A."/>
            <person name="Larsen D."/>
            <person name="Krusor M."/>
            <person name="Yao A.I."/>
            <person name="Wu D."/>
            <person name="Madern D."/>
            <person name="Eisen J.A."/>
            <person name="Darling A.E."/>
            <person name="Facciotti M.T."/>
        </authorList>
    </citation>
    <scope>NUCLEOTIDE SEQUENCE [LARGE SCALE GENOMIC DNA]</scope>
    <source>
        <strain evidence="3 4">JCM 13561</strain>
    </source>
</reference>
<keyword evidence="2" id="KW-1133">Transmembrane helix</keyword>